<dbReference type="EMBL" id="OL473597">
    <property type="protein sequence ID" value="UNH61141.1"/>
    <property type="molecule type" value="Genomic_DNA"/>
</dbReference>
<keyword evidence="2" id="KW-1185">Reference proteome</keyword>
<organism evidence="1 2">
    <name type="scientific">Synechococcus phage S-SZBM1</name>
    <dbReference type="NCBI Taxonomy" id="2926475"/>
    <lineage>
        <taxon>Viruses</taxon>
        <taxon>Duplodnaviria</taxon>
        <taxon>Heunggongvirae</taxon>
        <taxon>Uroviricota</taxon>
        <taxon>Caudoviricetes</taxon>
        <taxon>Pantevenvirales</taxon>
        <taxon>Kyanoviridae</taxon>
        <taxon>Shenzhenivirus</taxon>
        <taxon>Shenzhenivirus sszbm1</taxon>
    </lineage>
</organism>
<name>A0AC61TSD0_9CAUD</name>
<gene>
    <name evidence="1" type="ORF">SSZBM1_24</name>
</gene>
<evidence type="ECO:0000313" key="2">
    <source>
        <dbReference type="Proteomes" id="UP000829362"/>
    </source>
</evidence>
<evidence type="ECO:0000313" key="1">
    <source>
        <dbReference type="EMBL" id="UNH61141.1"/>
    </source>
</evidence>
<proteinExistence type="predicted"/>
<reference evidence="1" key="1">
    <citation type="submission" date="2021-11" db="EMBL/GenBank/DDBJ databases">
        <authorList>
            <person name="Rong C."/>
            <person name="Yang Y."/>
            <person name="Li S."/>
            <person name="Zhou K."/>
            <person name="Xu Y."/>
            <person name="Zhang R."/>
            <person name="Zhang Y."/>
        </authorList>
    </citation>
    <scope>NUCLEOTIDE SEQUENCE</scope>
</reference>
<protein>
    <submittedName>
        <fullName evidence="1">Uncharacterized protein</fullName>
    </submittedName>
</protein>
<sequence length="389" mass="44031">MGDFAMAKTTKKQGAGTSAEHYIQDAAEIYLAARLQEEAEYHGLSQVSKSNELNERWITYCDDRSVLDKFLKSKYRVNVDRVALAIVLDIAKKYPGQQFSFECVDAEFRAIGKKGDLLITFDSGVEVSVSVKNYQNGFDSIQVCSGTFNSTLNNFLFDNTNCAPGTYINPLTGEKFQGSNREVRDELVSKLYPQLLPFYHELDAINDSVRDFYINSEEAEYWDNVSVKWKEDCESIGKKVAQLINCALSWLPSTIVLARLQKATGLVSEEHLLCLGKGKYLFSLTNEKCSELTHRIANATHVYIYDKGQSVFYDIRDDKGVILTINQPCTLQKNGAWFATNEDRFDGVREKNDKGKRVLLKWGQRRPAKSKELATSTNTYLRLKSVVSN</sequence>
<dbReference type="Proteomes" id="UP000829362">
    <property type="component" value="Segment"/>
</dbReference>
<accession>A0AC61TSD0</accession>